<reference evidence="1" key="1">
    <citation type="submission" date="2021-07" db="EMBL/GenBank/DDBJ databases">
        <title>Genome Resource of American Ginseng Black Spot Pathogen Alternaria panax.</title>
        <authorList>
            <person name="Qiu C."/>
            <person name="Wang W."/>
            <person name="Liu Z."/>
        </authorList>
    </citation>
    <scope>NUCLEOTIDE SEQUENCE</scope>
    <source>
        <strain evidence="1">BNCC115425</strain>
    </source>
</reference>
<comment type="caution">
    <text evidence="1">The sequence shown here is derived from an EMBL/GenBank/DDBJ whole genome shotgun (WGS) entry which is preliminary data.</text>
</comment>
<proteinExistence type="predicted"/>
<dbReference type="AlphaFoldDB" id="A0AAD4NSR9"/>
<accession>A0AAD4NSR9</accession>
<evidence type="ECO:0000313" key="2">
    <source>
        <dbReference type="Proteomes" id="UP001199106"/>
    </source>
</evidence>
<protein>
    <submittedName>
        <fullName evidence="1">Uncharacterized protein</fullName>
    </submittedName>
</protein>
<feature type="non-terminal residue" evidence="1">
    <location>
        <position position="1"/>
    </location>
</feature>
<dbReference type="Proteomes" id="UP001199106">
    <property type="component" value="Unassembled WGS sequence"/>
</dbReference>
<gene>
    <name evidence="1" type="ORF">G6011_04531</name>
</gene>
<evidence type="ECO:0000313" key="1">
    <source>
        <dbReference type="EMBL" id="KAG9194496.1"/>
    </source>
</evidence>
<dbReference type="EMBL" id="JAANER010000002">
    <property type="protein sequence ID" value="KAG9194496.1"/>
    <property type="molecule type" value="Genomic_DNA"/>
</dbReference>
<organism evidence="1 2">
    <name type="scientific">Alternaria panax</name>
    <dbReference type="NCBI Taxonomy" id="48097"/>
    <lineage>
        <taxon>Eukaryota</taxon>
        <taxon>Fungi</taxon>
        <taxon>Dikarya</taxon>
        <taxon>Ascomycota</taxon>
        <taxon>Pezizomycotina</taxon>
        <taxon>Dothideomycetes</taxon>
        <taxon>Pleosporomycetidae</taxon>
        <taxon>Pleosporales</taxon>
        <taxon>Pleosporineae</taxon>
        <taxon>Pleosporaceae</taxon>
        <taxon>Alternaria</taxon>
        <taxon>Alternaria sect. Panax</taxon>
    </lineage>
</organism>
<sequence>MAKQLERLVHLKLFDGCVIKPTLIHGGLWDGNVGTDNKTGPML</sequence>
<name>A0AAD4NSR9_9PLEO</name>
<keyword evidence="2" id="KW-1185">Reference proteome</keyword>